<dbReference type="GO" id="GO:0008168">
    <property type="term" value="F:methyltransferase activity"/>
    <property type="evidence" value="ECO:0007669"/>
    <property type="project" value="UniProtKB-KW"/>
</dbReference>
<keyword evidence="1" id="KW-0489">Methyltransferase</keyword>
<dbReference type="AlphaFoldDB" id="A0A6A6R400"/>
<sequence length="346" mass="39797">MFGPFELFNVFRYCGLGHLSLPGQQFRSRLQLRRWRCCVRDNVSQIVYIQLHIPERAPLQWIQERRIPVRWPNDEQQSDQNDIMHHIFNLTLDGELFLAPIGKHPQRVLDVGTGTGIWAIEFADRFPSASVIGTDLSPIQPSMVPPNLQFEIDDCCEEWLYTKESFDFIHIRLLNGAVANWSSLYAEAFAHVKPGGWIECVEGNPITSDDDTISPDSVYHQWNQVTFDGGKAYGKPIIRSSDEVKDALSGAGFVDITERRFKWPIGGWCKDQRLKEIGIWNRLNFEQGMEGWCWYLCTAVLGWKTEKVQMMLAEMRLMLRQKGVHAYNEVTFIYGRKPPAKVSADG</sequence>
<dbReference type="CDD" id="cd02440">
    <property type="entry name" value="AdoMet_MTases"/>
    <property type="match status" value="1"/>
</dbReference>
<organism evidence="1 2">
    <name type="scientific">Lophium mytilinum</name>
    <dbReference type="NCBI Taxonomy" id="390894"/>
    <lineage>
        <taxon>Eukaryota</taxon>
        <taxon>Fungi</taxon>
        <taxon>Dikarya</taxon>
        <taxon>Ascomycota</taxon>
        <taxon>Pezizomycotina</taxon>
        <taxon>Dothideomycetes</taxon>
        <taxon>Pleosporomycetidae</taxon>
        <taxon>Mytilinidiales</taxon>
        <taxon>Mytilinidiaceae</taxon>
        <taxon>Lophium</taxon>
    </lineage>
</organism>
<dbReference type="PANTHER" id="PTHR43591">
    <property type="entry name" value="METHYLTRANSFERASE"/>
    <property type="match status" value="1"/>
</dbReference>
<name>A0A6A6R400_9PEZI</name>
<reference evidence="1" key="1">
    <citation type="journal article" date="2020" name="Stud. Mycol.">
        <title>101 Dothideomycetes genomes: a test case for predicting lifestyles and emergence of pathogens.</title>
        <authorList>
            <person name="Haridas S."/>
            <person name="Albert R."/>
            <person name="Binder M."/>
            <person name="Bloem J."/>
            <person name="Labutti K."/>
            <person name="Salamov A."/>
            <person name="Andreopoulos B."/>
            <person name="Baker S."/>
            <person name="Barry K."/>
            <person name="Bills G."/>
            <person name="Bluhm B."/>
            <person name="Cannon C."/>
            <person name="Castanera R."/>
            <person name="Culley D."/>
            <person name="Daum C."/>
            <person name="Ezra D."/>
            <person name="Gonzalez J."/>
            <person name="Henrissat B."/>
            <person name="Kuo A."/>
            <person name="Liang C."/>
            <person name="Lipzen A."/>
            <person name="Lutzoni F."/>
            <person name="Magnuson J."/>
            <person name="Mondo S."/>
            <person name="Nolan M."/>
            <person name="Ohm R."/>
            <person name="Pangilinan J."/>
            <person name="Park H.-J."/>
            <person name="Ramirez L."/>
            <person name="Alfaro M."/>
            <person name="Sun H."/>
            <person name="Tritt A."/>
            <person name="Yoshinaga Y."/>
            <person name="Zwiers L.-H."/>
            <person name="Turgeon B."/>
            <person name="Goodwin S."/>
            <person name="Spatafora J."/>
            <person name="Crous P."/>
            <person name="Grigoriev I."/>
        </authorList>
    </citation>
    <scope>NUCLEOTIDE SEQUENCE</scope>
    <source>
        <strain evidence="1">CBS 269.34</strain>
    </source>
</reference>
<dbReference type="Proteomes" id="UP000799750">
    <property type="component" value="Unassembled WGS sequence"/>
</dbReference>
<dbReference type="GO" id="GO:0032259">
    <property type="term" value="P:methylation"/>
    <property type="evidence" value="ECO:0007669"/>
    <property type="project" value="UniProtKB-KW"/>
</dbReference>
<dbReference type="OrthoDB" id="2013972at2759"/>
<dbReference type="Pfam" id="PF13489">
    <property type="entry name" value="Methyltransf_23"/>
    <property type="match status" value="1"/>
</dbReference>
<evidence type="ECO:0000313" key="2">
    <source>
        <dbReference type="Proteomes" id="UP000799750"/>
    </source>
</evidence>
<keyword evidence="1" id="KW-0808">Transferase</keyword>
<accession>A0A6A6R400</accession>
<protein>
    <submittedName>
        <fullName evidence="1">S-adenosyl-L-methionine-dependent methyltransferase</fullName>
    </submittedName>
</protein>
<dbReference type="SUPFAM" id="SSF53335">
    <property type="entry name" value="S-adenosyl-L-methionine-dependent methyltransferases"/>
    <property type="match status" value="1"/>
</dbReference>
<evidence type="ECO:0000313" key="1">
    <source>
        <dbReference type="EMBL" id="KAF2499279.1"/>
    </source>
</evidence>
<proteinExistence type="predicted"/>
<dbReference type="PANTHER" id="PTHR43591:SF10">
    <property type="entry name" value="ABC TRANSMEMBRANE TYPE-1 DOMAIN-CONTAINING PROTEIN-RELATED"/>
    <property type="match status" value="1"/>
</dbReference>
<dbReference type="InterPro" id="IPR029063">
    <property type="entry name" value="SAM-dependent_MTases_sf"/>
</dbReference>
<keyword evidence="2" id="KW-1185">Reference proteome</keyword>
<dbReference type="Gene3D" id="3.40.50.150">
    <property type="entry name" value="Vaccinia Virus protein VP39"/>
    <property type="match status" value="1"/>
</dbReference>
<gene>
    <name evidence="1" type="ORF">BU16DRAFT_265952</name>
</gene>
<dbReference type="EMBL" id="MU004184">
    <property type="protein sequence ID" value="KAF2499279.1"/>
    <property type="molecule type" value="Genomic_DNA"/>
</dbReference>